<dbReference type="Pfam" id="PF01970">
    <property type="entry name" value="TctA"/>
    <property type="match status" value="1"/>
</dbReference>
<reference evidence="3" key="1">
    <citation type="submission" date="2020-08" db="EMBL/GenBank/DDBJ databases">
        <title>Genome public.</title>
        <authorList>
            <person name="Liu C."/>
            <person name="Sun Q."/>
        </authorList>
    </citation>
    <scope>NUCLEOTIDE SEQUENCE</scope>
    <source>
        <strain evidence="3">BX15</strain>
    </source>
</reference>
<feature type="transmembrane region" description="Helical" evidence="1">
    <location>
        <begin position="313"/>
        <end position="339"/>
    </location>
</feature>
<gene>
    <name evidence="3" type="ORF">H8Z83_11820</name>
</gene>
<name>A0A923MJT2_9FIRM</name>
<feature type="transmembrane region" description="Helical" evidence="1">
    <location>
        <begin position="20"/>
        <end position="47"/>
    </location>
</feature>
<feature type="transmembrane region" description="Helical" evidence="1">
    <location>
        <begin position="412"/>
        <end position="441"/>
    </location>
</feature>
<feature type="transmembrane region" description="Helical" evidence="1">
    <location>
        <begin position="202"/>
        <end position="219"/>
    </location>
</feature>
<feature type="transmembrane region" description="Helical" evidence="1">
    <location>
        <begin position="59"/>
        <end position="80"/>
    </location>
</feature>
<feature type="transmembrane region" description="Helical" evidence="1">
    <location>
        <begin position="107"/>
        <end position="130"/>
    </location>
</feature>
<organism evidence="3 4">
    <name type="scientific">Dysosmobacter segnis</name>
    <dbReference type="NCBI Taxonomy" id="2763042"/>
    <lineage>
        <taxon>Bacteria</taxon>
        <taxon>Bacillati</taxon>
        <taxon>Bacillota</taxon>
        <taxon>Clostridia</taxon>
        <taxon>Eubacteriales</taxon>
        <taxon>Oscillospiraceae</taxon>
        <taxon>Dysosmobacter</taxon>
    </lineage>
</organism>
<feature type="transmembrane region" description="Helical" evidence="1">
    <location>
        <begin position="164"/>
        <end position="182"/>
    </location>
</feature>
<accession>A0A923MJT2</accession>
<evidence type="ECO:0000259" key="2">
    <source>
        <dbReference type="Pfam" id="PF01970"/>
    </source>
</evidence>
<dbReference type="PANTHER" id="PTHR35342">
    <property type="entry name" value="TRICARBOXYLIC TRANSPORT PROTEIN"/>
    <property type="match status" value="1"/>
</dbReference>
<keyword evidence="1" id="KW-0472">Membrane</keyword>
<keyword evidence="1" id="KW-1133">Transmembrane helix</keyword>
<protein>
    <submittedName>
        <fullName evidence="3">Tripartite tricarboxylate transporter permease</fullName>
    </submittedName>
</protein>
<evidence type="ECO:0000313" key="4">
    <source>
        <dbReference type="Proteomes" id="UP000620327"/>
    </source>
</evidence>
<feature type="domain" description="DUF112" evidence="2">
    <location>
        <begin position="19"/>
        <end position="437"/>
    </location>
</feature>
<dbReference type="PANTHER" id="PTHR35342:SF5">
    <property type="entry name" value="TRICARBOXYLIC TRANSPORT PROTEIN"/>
    <property type="match status" value="1"/>
</dbReference>
<keyword evidence="4" id="KW-1185">Reference proteome</keyword>
<dbReference type="Proteomes" id="UP000620327">
    <property type="component" value="Unassembled WGS sequence"/>
</dbReference>
<keyword evidence="1" id="KW-0812">Transmembrane</keyword>
<feature type="transmembrane region" description="Helical" evidence="1">
    <location>
        <begin position="136"/>
        <end position="157"/>
    </location>
</feature>
<feature type="transmembrane region" description="Helical" evidence="1">
    <location>
        <begin position="248"/>
        <end position="268"/>
    </location>
</feature>
<sequence length="498" mass="52867">MEAMIVGFQAIFGDPFSIALLFFGVFMGIVFGCIPGLTAVLGVTLMIPFTYTMTPVQGLTLLVAIYVGGISGGLITATLINIPGTPSSIFTCYDGYPMAKSGKPGTALSIGVFASLIGGTFSALALFFLAPQLSKVSLIFGNWEYFAVALVGLAVVITMASNDLLKGLVGALIGIVLGSFGIDSISGVQRLTFGNWQLMNGLNSTALMMGLFAISEILHQCRDLSKEKKKIEVGKMSFLPPVKEMEGCMVPIVLGCLIGTGIGILPGIGQNASTLITYNQSKKMSKHPERFGHGSPEGICASETSNNAVNGGALIPLITLGIPGDLVTAALIGGLMIHGLQPGPLLFTSDLDVVGAVMVSYFLANIVMYVMELGLMKVFVRAVNIPFSYLFPAILMFCVLGTFALNNRTFDLWILIVCGILAYVLTELGVDMAPVILGYILGPLVEKYFRMAMTAELGNFGGILQRPIAVVCLIVAILFLVLPLFSKKLRDRKNALNI</sequence>
<feature type="transmembrane region" description="Helical" evidence="1">
    <location>
        <begin position="351"/>
        <end position="371"/>
    </location>
</feature>
<evidence type="ECO:0000256" key="1">
    <source>
        <dbReference type="SAM" id="Phobius"/>
    </source>
</evidence>
<feature type="transmembrane region" description="Helical" evidence="1">
    <location>
        <begin position="463"/>
        <end position="485"/>
    </location>
</feature>
<feature type="transmembrane region" description="Helical" evidence="1">
    <location>
        <begin position="383"/>
        <end position="405"/>
    </location>
</feature>
<evidence type="ECO:0000313" key="3">
    <source>
        <dbReference type="EMBL" id="MBC5770998.1"/>
    </source>
</evidence>
<dbReference type="InterPro" id="IPR002823">
    <property type="entry name" value="DUF112_TM"/>
</dbReference>
<comment type="caution">
    <text evidence="3">The sequence shown here is derived from an EMBL/GenBank/DDBJ whole genome shotgun (WGS) entry which is preliminary data.</text>
</comment>
<dbReference type="EMBL" id="JACOQI010000011">
    <property type="protein sequence ID" value="MBC5770998.1"/>
    <property type="molecule type" value="Genomic_DNA"/>
</dbReference>
<proteinExistence type="predicted"/>
<dbReference type="AlphaFoldDB" id="A0A923MJT2"/>